<evidence type="ECO:0000256" key="9">
    <source>
        <dbReference type="SAM" id="Phobius"/>
    </source>
</evidence>
<evidence type="ECO:0000256" key="6">
    <source>
        <dbReference type="ARBA" id="ARBA00022989"/>
    </source>
</evidence>
<evidence type="ECO:0000256" key="2">
    <source>
        <dbReference type="ARBA" id="ARBA00022448"/>
    </source>
</evidence>
<evidence type="ECO:0000256" key="7">
    <source>
        <dbReference type="ARBA" id="ARBA00023065"/>
    </source>
</evidence>
<name>X0YV21_9ZZZZ</name>
<keyword evidence="2" id="KW-0813">Transport</keyword>
<gene>
    <name evidence="10" type="ORF">S01H4_17241</name>
</gene>
<dbReference type="Pfam" id="PF03030">
    <property type="entry name" value="H_PPase"/>
    <property type="match status" value="1"/>
</dbReference>
<feature type="transmembrane region" description="Helical" evidence="9">
    <location>
        <begin position="6"/>
        <end position="26"/>
    </location>
</feature>
<accession>X0YV21</accession>
<comment type="subcellular location">
    <subcellularLocation>
        <location evidence="1">Endomembrane system</location>
        <topology evidence="1">Multi-pass membrane protein</topology>
    </subcellularLocation>
</comment>
<dbReference type="GO" id="GO:0012505">
    <property type="term" value="C:endomembrane system"/>
    <property type="evidence" value="ECO:0007669"/>
    <property type="project" value="UniProtKB-SubCell"/>
</dbReference>
<keyword evidence="3 9" id="KW-0812">Transmembrane</keyword>
<sequence>MSIYVFPIASSIAALLYGCFLIYLVLTQPTGTEKMQKIAKAIQEGANAYLNRQYKMISIVGIVVFFLLTWQLGFLVGIGFIIGSVLSGAAGYIGMNISVRGNIRVAEAAKKGISPALNIAFRSGSITGMLVVGLALLGITIFYIILKDMCIPYKRMVEALVALSFGASLISIFARLGGGIFTKGADVGADVILKMQLMVILYVQKDQR</sequence>
<comment type="caution">
    <text evidence="10">The sequence shown here is derived from an EMBL/GenBank/DDBJ whole genome shotgun (WGS) entry which is preliminary data.</text>
</comment>
<dbReference type="PANTHER" id="PTHR31998">
    <property type="entry name" value="K(+)-INSENSITIVE PYROPHOSPHATE-ENERGIZED PROTON PUMP"/>
    <property type="match status" value="1"/>
</dbReference>
<organism evidence="10">
    <name type="scientific">marine sediment metagenome</name>
    <dbReference type="NCBI Taxonomy" id="412755"/>
    <lineage>
        <taxon>unclassified sequences</taxon>
        <taxon>metagenomes</taxon>
        <taxon>ecological metagenomes</taxon>
    </lineage>
</organism>
<keyword evidence="6 9" id="KW-1133">Transmembrane helix</keyword>
<evidence type="ECO:0000256" key="5">
    <source>
        <dbReference type="ARBA" id="ARBA00022967"/>
    </source>
</evidence>
<reference evidence="10" key="1">
    <citation type="journal article" date="2014" name="Front. Microbiol.">
        <title>High frequency of phylogenetically diverse reductive dehalogenase-homologous genes in deep subseafloor sedimentary metagenomes.</title>
        <authorList>
            <person name="Kawai M."/>
            <person name="Futagami T."/>
            <person name="Toyoda A."/>
            <person name="Takaki Y."/>
            <person name="Nishi S."/>
            <person name="Hori S."/>
            <person name="Arai W."/>
            <person name="Tsubouchi T."/>
            <person name="Morono Y."/>
            <person name="Uchiyama I."/>
            <person name="Ito T."/>
            <person name="Fujiyama A."/>
            <person name="Inagaki F."/>
            <person name="Takami H."/>
        </authorList>
    </citation>
    <scope>NUCLEOTIDE SEQUENCE</scope>
    <source>
        <strain evidence="10">Expedition CK06-06</strain>
    </source>
</reference>
<protein>
    <submittedName>
        <fullName evidence="10">Uncharacterized protein</fullName>
    </submittedName>
</protein>
<evidence type="ECO:0000256" key="4">
    <source>
        <dbReference type="ARBA" id="ARBA00022842"/>
    </source>
</evidence>
<dbReference type="GO" id="GO:0009678">
    <property type="term" value="F:diphosphate hydrolysis-driven proton transmembrane transporter activity"/>
    <property type="evidence" value="ECO:0007669"/>
    <property type="project" value="InterPro"/>
</dbReference>
<dbReference type="InterPro" id="IPR004131">
    <property type="entry name" value="PPase-energised_H-pump"/>
</dbReference>
<dbReference type="EMBL" id="BART01007588">
    <property type="protein sequence ID" value="GAG60100.1"/>
    <property type="molecule type" value="Genomic_DNA"/>
</dbReference>
<keyword evidence="7" id="KW-0406">Ion transport</keyword>
<evidence type="ECO:0000256" key="1">
    <source>
        <dbReference type="ARBA" id="ARBA00004127"/>
    </source>
</evidence>
<feature type="transmembrane region" description="Helical" evidence="9">
    <location>
        <begin position="126"/>
        <end position="146"/>
    </location>
</feature>
<evidence type="ECO:0000256" key="3">
    <source>
        <dbReference type="ARBA" id="ARBA00022692"/>
    </source>
</evidence>
<keyword evidence="4" id="KW-0460">Magnesium</keyword>
<dbReference type="AlphaFoldDB" id="X0YV21"/>
<feature type="transmembrane region" description="Helical" evidence="9">
    <location>
        <begin position="158"/>
        <end position="181"/>
    </location>
</feature>
<dbReference type="GO" id="GO:0016020">
    <property type="term" value="C:membrane"/>
    <property type="evidence" value="ECO:0007669"/>
    <property type="project" value="InterPro"/>
</dbReference>
<evidence type="ECO:0000313" key="10">
    <source>
        <dbReference type="EMBL" id="GAG60100.1"/>
    </source>
</evidence>
<feature type="transmembrane region" description="Helical" evidence="9">
    <location>
        <begin position="59"/>
        <end position="82"/>
    </location>
</feature>
<proteinExistence type="predicted"/>
<evidence type="ECO:0000256" key="8">
    <source>
        <dbReference type="ARBA" id="ARBA00023136"/>
    </source>
</evidence>
<dbReference type="GO" id="GO:0004427">
    <property type="term" value="F:inorganic diphosphate phosphatase activity"/>
    <property type="evidence" value="ECO:0007669"/>
    <property type="project" value="InterPro"/>
</dbReference>
<keyword evidence="8 9" id="KW-0472">Membrane</keyword>
<keyword evidence="5" id="KW-1278">Translocase</keyword>